<dbReference type="GO" id="GO:0003676">
    <property type="term" value="F:nucleic acid binding"/>
    <property type="evidence" value="ECO:0007669"/>
    <property type="project" value="InterPro"/>
</dbReference>
<reference evidence="4" key="3">
    <citation type="submission" date="2022-01" db="UniProtKB">
        <authorList>
            <consortium name="EnsemblPlants"/>
        </authorList>
    </citation>
    <scope>IDENTIFICATION</scope>
    <source>
        <strain evidence="4">subsp. vulgare</strain>
    </source>
</reference>
<dbReference type="PANTHER" id="PTHR33170:SF40">
    <property type="entry name" value="OS04G0557100 PROTEIN"/>
    <property type="match status" value="1"/>
</dbReference>
<accession>A0A8I6X604</accession>
<dbReference type="PROSITE" id="PS50158">
    <property type="entry name" value="ZF_CCHC"/>
    <property type="match status" value="1"/>
</dbReference>
<dbReference type="Gramene" id="HORVU.MOREX.r3.4HG0412720.1">
    <property type="protein sequence ID" value="HORVU.MOREX.r3.4HG0412720.1.CDS1"/>
    <property type="gene ID" value="HORVU.MOREX.r3.4HG0412720"/>
</dbReference>
<organism evidence="4 5">
    <name type="scientific">Hordeum vulgare subsp. vulgare</name>
    <name type="common">Domesticated barley</name>
    <dbReference type="NCBI Taxonomy" id="112509"/>
    <lineage>
        <taxon>Eukaryota</taxon>
        <taxon>Viridiplantae</taxon>
        <taxon>Streptophyta</taxon>
        <taxon>Embryophyta</taxon>
        <taxon>Tracheophyta</taxon>
        <taxon>Spermatophyta</taxon>
        <taxon>Magnoliopsida</taxon>
        <taxon>Liliopsida</taxon>
        <taxon>Poales</taxon>
        <taxon>Poaceae</taxon>
        <taxon>BOP clade</taxon>
        <taxon>Pooideae</taxon>
        <taxon>Triticodae</taxon>
        <taxon>Triticeae</taxon>
        <taxon>Hordeinae</taxon>
        <taxon>Hordeum</taxon>
    </lineage>
</organism>
<sequence>MEGSHTRGRGGGGEDDTPPTQQITTEDKEVARANKAARKKEKLTCYRCGIPGHFVVDCTTDLCDICQKPGHIDEACPLLLAPKPVMSIYGVCHSKLMFFETPGSTSVLTPPRLESSRTGLVKVTNGELTAEQVSQQMRRLVSETYNWEPIRVEQNTYQVEFPRREDLQRLLTFGVSKVSGSKCLLEFEECIKPAPQGTRLQKVWIRFTGIPEILLNDFLITWSLGSLIGKTEKVDMPFTRKRGIARLLVMVLDVDQIPDFAPWSYDGVHYDLEVEVEKMPQNEPNDDDILMADGEDRDKDHEDANDQHSEKSRDNNNPHASSKKEKLLIGGASSASKVPMETLRFGSFDVPTTPYKLGSEFAKKAANEQAPSVSIQRSVSTSKLEEATHLITKENRKTSSAVPLARRTEPLHMPEHDNTQQACCQMALSSTTDREAHSIMRDSKQEESRPSNPVSAHILSNSKQQMTLSNYDNIVQRTNSDQHFDTILTGNTHNEITNDDVISFGGIPDPSSCDRRFSQRIQEKPDADDMSIGRAMRAAKIRDAETTSGLSID</sequence>
<evidence type="ECO:0000259" key="3">
    <source>
        <dbReference type="PROSITE" id="PS50158"/>
    </source>
</evidence>
<feature type="region of interest" description="Disordered" evidence="2">
    <location>
        <begin position="431"/>
        <end position="455"/>
    </location>
</feature>
<keyword evidence="1" id="KW-0862">Zinc</keyword>
<dbReference type="SMART" id="SM00343">
    <property type="entry name" value="ZnF_C2HC"/>
    <property type="match status" value="2"/>
</dbReference>
<feature type="domain" description="CCHC-type" evidence="3">
    <location>
        <begin position="45"/>
        <end position="58"/>
    </location>
</feature>
<feature type="compositionally biased region" description="Basic and acidic residues" evidence="2">
    <location>
        <begin position="294"/>
        <end position="327"/>
    </location>
</feature>
<dbReference type="Pfam" id="PF00098">
    <property type="entry name" value="zf-CCHC"/>
    <property type="match status" value="1"/>
</dbReference>
<evidence type="ECO:0000313" key="4">
    <source>
        <dbReference type="EnsemblPlants" id="HORVU.MOREX.r3.4HG0412720.1.CDS1"/>
    </source>
</evidence>
<dbReference type="SMR" id="A0A8I6X604"/>
<keyword evidence="1" id="KW-0863">Zinc-finger</keyword>
<protein>
    <recommendedName>
        <fullName evidence="3">CCHC-type domain-containing protein</fullName>
    </recommendedName>
</protein>
<reference evidence="4" key="2">
    <citation type="submission" date="2020-10" db="EMBL/GenBank/DDBJ databases">
        <authorList>
            <person name="Scholz U."/>
            <person name="Mascher M."/>
            <person name="Fiebig A."/>
        </authorList>
    </citation>
    <scope>NUCLEOTIDE SEQUENCE [LARGE SCALE GENOMIC DNA]</scope>
    <source>
        <strain evidence="4">cv. Morex</strain>
    </source>
</reference>
<dbReference type="EnsemblPlants" id="HORVU.MOREX.r3.4HG0412720.1">
    <property type="protein sequence ID" value="HORVU.MOREX.r3.4HG0412720.1.CDS1"/>
    <property type="gene ID" value="HORVU.MOREX.r3.4HG0412720"/>
</dbReference>
<dbReference type="Gene3D" id="4.10.60.10">
    <property type="entry name" value="Zinc finger, CCHC-type"/>
    <property type="match status" value="1"/>
</dbReference>
<feature type="region of interest" description="Disordered" evidence="2">
    <location>
        <begin position="278"/>
        <end position="329"/>
    </location>
</feature>
<feature type="region of interest" description="Disordered" evidence="2">
    <location>
        <begin position="1"/>
        <end position="26"/>
    </location>
</feature>
<dbReference type="AlphaFoldDB" id="A0A8I6X604"/>
<evidence type="ECO:0000313" key="5">
    <source>
        <dbReference type="Proteomes" id="UP000011116"/>
    </source>
</evidence>
<dbReference type="Proteomes" id="UP000011116">
    <property type="component" value="Chromosome 4H"/>
</dbReference>
<dbReference type="InterPro" id="IPR001878">
    <property type="entry name" value="Znf_CCHC"/>
</dbReference>
<evidence type="ECO:0000256" key="1">
    <source>
        <dbReference type="PROSITE-ProRule" id="PRU00047"/>
    </source>
</evidence>
<feature type="compositionally biased region" description="Basic and acidic residues" evidence="2">
    <location>
        <begin position="432"/>
        <end position="449"/>
    </location>
</feature>
<dbReference type="SUPFAM" id="SSF57756">
    <property type="entry name" value="Retrovirus zinc finger-like domains"/>
    <property type="match status" value="1"/>
</dbReference>
<dbReference type="InterPro" id="IPR036875">
    <property type="entry name" value="Znf_CCHC_sf"/>
</dbReference>
<keyword evidence="1" id="KW-0479">Metal-binding</keyword>
<dbReference type="GO" id="GO:0008270">
    <property type="term" value="F:zinc ion binding"/>
    <property type="evidence" value="ECO:0007669"/>
    <property type="project" value="UniProtKB-KW"/>
</dbReference>
<feature type="compositionally biased region" description="Acidic residues" evidence="2">
    <location>
        <begin position="284"/>
        <end position="293"/>
    </location>
</feature>
<evidence type="ECO:0000256" key="2">
    <source>
        <dbReference type="SAM" id="MobiDB-lite"/>
    </source>
</evidence>
<keyword evidence="5" id="KW-1185">Reference proteome</keyword>
<name>A0A8I6X604_HORVV</name>
<reference evidence="5" key="1">
    <citation type="journal article" date="2012" name="Nature">
        <title>A physical, genetic and functional sequence assembly of the barley genome.</title>
        <authorList>
            <consortium name="The International Barley Genome Sequencing Consortium"/>
            <person name="Mayer K.F."/>
            <person name="Waugh R."/>
            <person name="Brown J.W."/>
            <person name="Schulman A."/>
            <person name="Langridge P."/>
            <person name="Platzer M."/>
            <person name="Fincher G.B."/>
            <person name="Muehlbauer G.J."/>
            <person name="Sato K."/>
            <person name="Close T.J."/>
            <person name="Wise R.P."/>
            <person name="Stein N."/>
        </authorList>
    </citation>
    <scope>NUCLEOTIDE SEQUENCE [LARGE SCALE GENOMIC DNA]</scope>
    <source>
        <strain evidence="5">cv. Morex</strain>
    </source>
</reference>
<dbReference type="PANTHER" id="PTHR33170">
    <property type="entry name" value="DUF4283 DOMAIN-CONTAINING PROTEIN-RELATED"/>
    <property type="match status" value="1"/>
</dbReference>
<proteinExistence type="predicted"/>